<proteinExistence type="predicted"/>
<dbReference type="AlphaFoldDB" id="A0A6L9SEB8"/>
<comment type="caution">
    <text evidence="1">The sequence shown here is derived from an EMBL/GenBank/DDBJ whole genome shotgun (WGS) entry which is preliminary data.</text>
</comment>
<sequence>MQADVEDMHGIMTVALAQQFGRGRGNISVCCPTTATAANYPSKEAIRRREEWAPRGSNPEPTD</sequence>
<dbReference type="EMBL" id="JAAGOA010000018">
    <property type="protein sequence ID" value="NEE02974.1"/>
    <property type="molecule type" value="Genomic_DNA"/>
</dbReference>
<dbReference type="Proteomes" id="UP000475214">
    <property type="component" value="Unassembled WGS sequence"/>
</dbReference>
<evidence type="ECO:0000313" key="1">
    <source>
        <dbReference type="EMBL" id="NEE02974.1"/>
    </source>
</evidence>
<protein>
    <submittedName>
        <fullName evidence="1">Uncharacterized protein</fullName>
    </submittedName>
</protein>
<evidence type="ECO:0000313" key="2">
    <source>
        <dbReference type="Proteomes" id="UP000475214"/>
    </source>
</evidence>
<organism evidence="1 2">
    <name type="scientific">Phytoactinopolyspora halotolerans</name>
    <dbReference type="NCBI Taxonomy" id="1981512"/>
    <lineage>
        <taxon>Bacteria</taxon>
        <taxon>Bacillati</taxon>
        <taxon>Actinomycetota</taxon>
        <taxon>Actinomycetes</taxon>
        <taxon>Jiangellales</taxon>
        <taxon>Jiangellaceae</taxon>
        <taxon>Phytoactinopolyspora</taxon>
    </lineage>
</organism>
<reference evidence="1 2" key="1">
    <citation type="submission" date="2020-02" db="EMBL/GenBank/DDBJ databases">
        <authorList>
            <person name="Li X.-J."/>
            <person name="Han X.-M."/>
        </authorList>
    </citation>
    <scope>NUCLEOTIDE SEQUENCE [LARGE SCALE GENOMIC DNA]</scope>
    <source>
        <strain evidence="1 2">CCTCC AB 2017055</strain>
    </source>
</reference>
<gene>
    <name evidence="1" type="ORF">G1H10_22685</name>
</gene>
<accession>A0A6L9SEB8</accession>
<name>A0A6L9SEB8_9ACTN</name>
<keyword evidence="2" id="KW-1185">Reference proteome</keyword>